<dbReference type="Gene3D" id="2.60.40.150">
    <property type="entry name" value="C2 domain"/>
    <property type="match status" value="1"/>
</dbReference>
<dbReference type="Proteomes" id="UP001201163">
    <property type="component" value="Unassembled WGS sequence"/>
</dbReference>
<evidence type="ECO:0000256" key="2">
    <source>
        <dbReference type="SAM" id="MobiDB-lite"/>
    </source>
</evidence>
<evidence type="ECO:0000313" key="5">
    <source>
        <dbReference type="Proteomes" id="UP001201163"/>
    </source>
</evidence>
<dbReference type="InterPro" id="IPR027417">
    <property type="entry name" value="P-loop_NTPase"/>
</dbReference>
<organism evidence="4 5">
    <name type="scientific">Lactarius akahatsu</name>
    <dbReference type="NCBI Taxonomy" id="416441"/>
    <lineage>
        <taxon>Eukaryota</taxon>
        <taxon>Fungi</taxon>
        <taxon>Dikarya</taxon>
        <taxon>Basidiomycota</taxon>
        <taxon>Agaricomycotina</taxon>
        <taxon>Agaricomycetes</taxon>
        <taxon>Russulales</taxon>
        <taxon>Russulaceae</taxon>
        <taxon>Lactarius</taxon>
    </lineage>
</organism>
<feature type="region of interest" description="Disordered" evidence="2">
    <location>
        <begin position="1"/>
        <end position="39"/>
    </location>
</feature>
<comment type="caution">
    <text evidence="4">The sequence shown here is derived from an EMBL/GenBank/DDBJ whole genome shotgun (WGS) entry which is preliminary data.</text>
</comment>
<dbReference type="SMART" id="SM00239">
    <property type="entry name" value="C2"/>
    <property type="match status" value="1"/>
</dbReference>
<dbReference type="Gene3D" id="3.40.50.300">
    <property type="entry name" value="P-loop containing nucleotide triphosphate hydrolases"/>
    <property type="match status" value="1"/>
</dbReference>
<evidence type="ECO:0000259" key="3">
    <source>
        <dbReference type="PROSITE" id="PS50004"/>
    </source>
</evidence>
<keyword evidence="1" id="KW-0677">Repeat</keyword>
<gene>
    <name evidence="4" type="ORF">EDB92DRAFT_410865</name>
</gene>
<dbReference type="InterPro" id="IPR000008">
    <property type="entry name" value="C2_dom"/>
</dbReference>
<feature type="domain" description="C2" evidence="3">
    <location>
        <begin position="27"/>
        <end position="145"/>
    </location>
</feature>
<keyword evidence="5" id="KW-1185">Reference proteome</keyword>
<sequence>MVAAARNLERGKMKMSSNFPVPSASGISGRGHSTQIAESQGNLSRVEVIVLRAHDLPRIKKQLGSKKRFYVTVTNHTTTKKTESVQVDGQTVHWNQKLGAFSIPRSSHLILHLYEKRRIYADVLIGTQEIPVETQKEVRFVLTYDGGQAGQSTQPVTPRVTLYLTVVVSPVENALHDAKNAITTINLSNKWEGTLERIKWVMDTVSPVAELHPIAKMAHGLLSAIPRTLLEQFQRDYNIQTLLVAMHDGFSFANQEARFKAIRRDSRQAQILTLMLQHVCNCCDFIQSYAKDSHFWERMLKNAGGQANKKIEDFRATLLEQRKAFLDEATITTEITALQILDDVGIISADVGRISSRLDGMATQLKWMSSQASDAELDRKIGEIPYGTGSRFTPDKGCLTGTRTVFLDFVVNWVNDPTSERCLILFGQAGTGKSSIAHEIARRFHKIHRLTSSFIFLRKEQSKREAYHRLHDSCSRSLRPLSFL</sequence>
<dbReference type="Pfam" id="PF24883">
    <property type="entry name" value="NPHP3_N"/>
    <property type="match status" value="1"/>
</dbReference>
<dbReference type="EMBL" id="JAKELL010000018">
    <property type="protein sequence ID" value="KAH8993506.1"/>
    <property type="molecule type" value="Genomic_DNA"/>
</dbReference>
<evidence type="ECO:0000313" key="4">
    <source>
        <dbReference type="EMBL" id="KAH8993506.1"/>
    </source>
</evidence>
<dbReference type="CDD" id="cd00030">
    <property type="entry name" value="C2"/>
    <property type="match status" value="1"/>
</dbReference>
<dbReference type="SUPFAM" id="SSF49562">
    <property type="entry name" value="C2 domain (Calcium/lipid-binding domain, CaLB)"/>
    <property type="match status" value="1"/>
</dbReference>
<dbReference type="InterPro" id="IPR056884">
    <property type="entry name" value="NPHP3-like_N"/>
</dbReference>
<proteinExistence type="predicted"/>
<dbReference type="PROSITE" id="PS50004">
    <property type="entry name" value="C2"/>
    <property type="match status" value="1"/>
</dbReference>
<dbReference type="AlphaFoldDB" id="A0AAD4LHN3"/>
<name>A0AAD4LHN3_9AGAM</name>
<dbReference type="Pfam" id="PF00168">
    <property type="entry name" value="C2"/>
    <property type="match status" value="1"/>
</dbReference>
<accession>A0AAD4LHN3</accession>
<protein>
    <recommendedName>
        <fullName evidence="3">C2 domain-containing protein</fullName>
    </recommendedName>
</protein>
<reference evidence="4" key="1">
    <citation type="submission" date="2022-01" db="EMBL/GenBank/DDBJ databases">
        <title>Comparative genomics reveals a dynamic genome evolution in the ectomycorrhizal milk-cap (Lactarius) mushrooms.</title>
        <authorList>
            <consortium name="DOE Joint Genome Institute"/>
            <person name="Lebreton A."/>
            <person name="Tang N."/>
            <person name="Kuo A."/>
            <person name="LaButti K."/>
            <person name="Drula E."/>
            <person name="Barry K."/>
            <person name="Clum A."/>
            <person name="Lipzen A."/>
            <person name="Mousain D."/>
            <person name="Ng V."/>
            <person name="Wang R."/>
            <person name="Wang X."/>
            <person name="Dai Y."/>
            <person name="Henrissat B."/>
            <person name="Grigoriev I.V."/>
            <person name="Guerin-Laguette A."/>
            <person name="Yu F."/>
            <person name="Martin F.M."/>
        </authorList>
    </citation>
    <scope>NUCLEOTIDE SEQUENCE</scope>
    <source>
        <strain evidence="4">QP</strain>
    </source>
</reference>
<evidence type="ECO:0000256" key="1">
    <source>
        <dbReference type="ARBA" id="ARBA00022737"/>
    </source>
</evidence>
<dbReference type="InterPro" id="IPR035892">
    <property type="entry name" value="C2_domain_sf"/>
</dbReference>